<dbReference type="InterPro" id="IPR011701">
    <property type="entry name" value="MFS"/>
</dbReference>
<dbReference type="InterPro" id="IPR020846">
    <property type="entry name" value="MFS_dom"/>
</dbReference>
<comment type="subcellular location">
    <subcellularLocation>
        <location evidence="1">Membrane</location>
        <topology evidence="1">Multi-pass membrane protein</topology>
    </subcellularLocation>
</comment>
<organism evidence="9 10">
    <name type="scientific">Ditylenchus destructor</name>
    <dbReference type="NCBI Taxonomy" id="166010"/>
    <lineage>
        <taxon>Eukaryota</taxon>
        <taxon>Metazoa</taxon>
        <taxon>Ecdysozoa</taxon>
        <taxon>Nematoda</taxon>
        <taxon>Chromadorea</taxon>
        <taxon>Rhabditida</taxon>
        <taxon>Tylenchina</taxon>
        <taxon>Tylenchomorpha</taxon>
        <taxon>Sphaerularioidea</taxon>
        <taxon>Anguinidae</taxon>
        <taxon>Anguininae</taxon>
        <taxon>Ditylenchus</taxon>
    </lineage>
</organism>
<dbReference type="SUPFAM" id="SSF103473">
    <property type="entry name" value="MFS general substrate transporter"/>
    <property type="match status" value="1"/>
</dbReference>
<dbReference type="PANTHER" id="PTHR45757:SF23">
    <property type="entry name" value="MAJOR FACILITATOR SUPERFAMILY (MFS) PROFILE DOMAIN-CONTAINING PROTEIN"/>
    <property type="match status" value="1"/>
</dbReference>
<feature type="transmembrane region" description="Helical" evidence="7">
    <location>
        <begin position="12"/>
        <end position="34"/>
    </location>
</feature>
<dbReference type="PANTHER" id="PTHR45757">
    <property type="entry name" value="PROTEIN CBG23364-RELATED"/>
    <property type="match status" value="1"/>
</dbReference>
<evidence type="ECO:0000313" key="10">
    <source>
        <dbReference type="Proteomes" id="UP001201812"/>
    </source>
</evidence>
<evidence type="ECO:0000256" key="4">
    <source>
        <dbReference type="ARBA" id="ARBA00022847"/>
    </source>
</evidence>
<dbReference type="AlphaFoldDB" id="A0AAD4R2D2"/>
<evidence type="ECO:0000256" key="2">
    <source>
        <dbReference type="ARBA" id="ARBA00022448"/>
    </source>
</evidence>
<feature type="transmembrane region" description="Helical" evidence="7">
    <location>
        <begin position="209"/>
        <end position="231"/>
    </location>
</feature>
<evidence type="ECO:0000256" key="1">
    <source>
        <dbReference type="ARBA" id="ARBA00004141"/>
    </source>
</evidence>
<feature type="transmembrane region" description="Helical" evidence="7">
    <location>
        <begin position="410"/>
        <end position="431"/>
    </location>
</feature>
<sequence length="504" mass="55614">MEEPPSRIRYFLLPLVLLCLTINWANILIFNFTVICMEPRSEPSNAALVHPDSPNTWSANIINPDLFIALVPQVSPISADSFPEREWSSAEKDQAMGLAAVGALLANFPIVTIINYYGPRYVFTAVGLLGAFSTALIPTMLRWGFYWFLAARVLQGIAFAGDMATFGHFITYWTSREQYAFFTATLCVYVQLAPIFSDPISGIICESHFGWAGVYYLHSLITVVLFATFFICYRNHPAQHPFVNELERLQIASGKDEADLKMVQRNVPYRDILSSTAVWAVFIGAIGNYAGINLILQFTPIYLNEAQKFNVQDTGFLSALPPLLEALMKEFAGYFNDKISPRILSEKKKTKIFNSIAFMSVALFLVVVTLVPEGHGMLSLAIFTVGAMLLGFNVGGFYKSGSLIAGPYAPFVMGQISTALTIMLLVVPLIVNTLTPDGTPQQWATAFYVIAGIMVACNIFYVVFARGTPCYWATRDIHKQKIFRSSLSVNPSSSAISSSASSNA</sequence>
<dbReference type="FunFam" id="1.20.1250.20:FF:000003">
    <property type="entry name" value="Solute carrier family 17 member 3"/>
    <property type="match status" value="1"/>
</dbReference>
<keyword evidence="10" id="KW-1185">Reference proteome</keyword>
<keyword evidence="3 7" id="KW-0812">Transmembrane</keyword>
<dbReference type="Pfam" id="PF07690">
    <property type="entry name" value="MFS_1"/>
    <property type="match status" value="1"/>
</dbReference>
<gene>
    <name evidence="9" type="ORF">DdX_13939</name>
</gene>
<feature type="transmembrane region" description="Helical" evidence="7">
    <location>
        <begin position="153"/>
        <end position="173"/>
    </location>
</feature>
<feature type="domain" description="Major facilitator superfamily (MFS) profile" evidence="8">
    <location>
        <begin position="12"/>
        <end position="469"/>
    </location>
</feature>
<evidence type="ECO:0000256" key="3">
    <source>
        <dbReference type="ARBA" id="ARBA00022692"/>
    </source>
</evidence>
<dbReference type="InterPro" id="IPR036259">
    <property type="entry name" value="MFS_trans_sf"/>
</dbReference>
<protein>
    <submittedName>
        <fullName evidence="9">Major facilitator superfamily domain-containing protein</fullName>
    </submittedName>
</protein>
<feature type="transmembrane region" description="Helical" evidence="7">
    <location>
        <begin position="377"/>
        <end position="398"/>
    </location>
</feature>
<proteinExistence type="predicted"/>
<keyword evidence="6 7" id="KW-0472">Membrane</keyword>
<feature type="transmembrane region" description="Helical" evidence="7">
    <location>
        <begin position="121"/>
        <end position="141"/>
    </location>
</feature>
<evidence type="ECO:0000259" key="8">
    <source>
        <dbReference type="PROSITE" id="PS50850"/>
    </source>
</evidence>
<evidence type="ECO:0000313" key="9">
    <source>
        <dbReference type="EMBL" id="KAI1705008.1"/>
    </source>
</evidence>
<feature type="transmembrane region" description="Helical" evidence="7">
    <location>
        <begin position="179"/>
        <end position="197"/>
    </location>
</feature>
<feature type="transmembrane region" description="Helical" evidence="7">
    <location>
        <begin position="277"/>
        <end position="296"/>
    </location>
</feature>
<keyword evidence="5 7" id="KW-1133">Transmembrane helix</keyword>
<evidence type="ECO:0000256" key="7">
    <source>
        <dbReference type="SAM" id="Phobius"/>
    </source>
</evidence>
<dbReference type="EMBL" id="JAKKPZ010000061">
    <property type="protein sequence ID" value="KAI1705008.1"/>
    <property type="molecule type" value="Genomic_DNA"/>
</dbReference>
<feature type="transmembrane region" description="Helical" evidence="7">
    <location>
        <begin position="95"/>
        <end position="115"/>
    </location>
</feature>
<dbReference type="GO" id="GO:0016020">
    <property type="term" value="C:membrane"/>
    <property type="evidence" value="ECO:0007669"/>
    <property type="project" value="UniProtKB-SubCell"/>
</dbReference>
<dbReference type="Proteomes" id="UP001201812">
    <property type="component" value="Unassembled WGS sequence"/>
</dbReference>
<dbReference type="GO" id="GO:0015293">
    <property type="term" value="F:symporter activity"/>
    <property type="evidence" value="ECO:0007669"/>
    <property type="project" value="UniProtKB-KW"/>
</dbReference>
<comment type="caution">
    <text evidence="9">The sequence shown here is derived from an EMBL/GenBank/DDBJ whole genome shotgun (WGS) entry which is preliminary data.</text>
</comment>
<dbReference type="PROSITE" id="PS50850">
    <property type="entry name" value="MFS"/>
    <property type="match status" value="1"/>
</dbReference>
<keyword evidence="4" id="KW-0769">Symport</keyword>
<dbReference type="Gene3D" id="1.20.1250.20">
    <property type="entry name" value="MFS general substrate transporter like domains"/>
    <property type="match status" value="2"/>
</dbReference>
<keyword evidence="2" id="KW-0813">Transport</keyword>
<accession>A0AAD4R2D2</accession>
<feature type="transmembrane region" description="Helical" evidence="7">
    <location>
        <begin position="443"/>
        <end position="465"/>
    </location>
</feature>
<reference evidence="9" key="1">
    <citation type="submission" date="2022-01" db="EMBL/GenBank/DDBJ databases">
        <title>Genome Sequence Resource for Two Populations of Ditylenchus destructor, the Migratory Endoparasitic Phytonematode.</title>
        <authorList>
            <person name="Zhang H."/>
            <person name="Lin R."/>
            <person name="Xie B."/>
        </authorList>
    </citation>
    <scope>NUCLEOTIDE SEQUENCE</scope>
    <source>
        <strain evidence="9">BazhouSP</strain>
    </source>
</reference>
<name>A0AAD4R2D2_9BILA</name>
<evidence type="ECO:0000256" key="5">
    <source>
        <dbReference type="ARBA" id="ARBA00022989"/>
    </source>
</evidence>
<feature type="transmembrane region" description="Helical" evidence="7">
    <location>
        <begin position="352"/>
        <end position="371"/>
    </location>
</feature>
<evidence type="ECO:0000256" key="6">
    <source>
        <dbReference type="ARBA" id="ARBA00023136"/>
    </source>
</evidence>